<evidence type="ECO:0000313" key="1">
    <source>
        <dbReference type="EMBL" id="TCC39455.1"/>
    </source>
</evidence>
<organism evidence="1 2">
    <name type="scientific">Kribbella sindirgiensis</name>
    <dbReference type="NCBI Taxonomy" id="1124744"/>
    <lineage>
        <taxon>Bacteria</taxon>
        <taxon>Bacillati</taxon>
        <taxon>Actinomycetota</taxon>
        <taxon>Actinomycetes</taxon>
        <taxon>Propionibacteriales</taxon>
        <taxon>Kribbellaceae</taxon>
        <taxon>Kribbella</taxon>
    </lineage>
</organism>
<proteinExistence type="predicted"/>
<keyword evidence="2" id="KW-1185">Reference proteome</keyword>
<evidence type="ECO:0000313" key="2">
    <source>
        <dbReference type="Proteomes" id="UP000292695"/>
    </source>
</evidence>
<dbReference type="Proteomes" id="UP000292695">
    <property type="component" value="Unassembled WGS sequence"/>
</dbReference>
<dbReference type="AlphaFoldDB" id="A0A4R0JCT7"/>
<protein>
    <submittedName>
        <fullName evidence="1">Uncharacterized protein</fullName>
    </submittedName>
</protein>
<dbReference type="EMBL" id="SJKA01000002">
    <property type="protein sequence ID" value="TCC39455.1"/>
    <property type="molecule type" value="Genomic_DNA"/>
</dbReference>
<accession>A0A4R0JCT7</accession>
<comment type="caution">
    <text evidence="1">The sequence shown here is derived from an EMBL/GenBank/DDBJ whole genome shotgun (WGS) entry which is preliminary data.</text>
</comment>
<dbReference type="RefSeq" id="WP_131285535.1">
    <property type="nucleotide sequence ID" value="NZ_SJKA01000002.1"/>
</dbReference>
<name>A0A4R0JCT7_9ACTN</name>
<gene>
    <name evidence="1" type="ORF">E0H50_05865</name>
</gene>
<reference evidence="1 2" key="1">
    <citation type="submission" date="2019-02" db="EMBL/GenBank/DDBJ databases">
        <title>Kribbella capetownensis sp. nov. and Kribbella speibonae sp. nov., isolated from soil.</title>
        <authorList>
            <person name="Curtis S.M."/>
            <person name="Norton I."/>
            <person name="Everest G.J."/>
            <person name="Meyers P.R."/>
        </authorList>
    </citation>
    <scope>NUCLEOTIDE SEQUENCE [LARGE SCALE GENOMIC DNA]</scope>
    <source>
        <strain evidence="1 2">DSM 27082</strain>
    </source>
</reference>
<dbReference type="OrthoDB" id="3828889at2"/>
<sequence>MTRLFLVSQGERRIWVAALVDEDVWTYVANTGKFHRNEGVRDDYFVNGEAQYADIGIAEAKRLIAAGVGQVDADQNPDSVRDWQRDEDAMDPEIVFASMAADLA</sequence>